<dbReference type="Gene3D" id="3.90.226.10">
    <property type="entry name" value="2-enoyl-CoA Hydratase, Chain A, domain 1"/>
    <property type="match status" value="1"/>
</dbReference>
<dbReference type="PROSITE" id="PS00382">
    <property type="entry name" value="CLP_PROTEASE_HIS"/>
    <property type="match status" value="1"/>
</dbReference>
<dbReference type="InterPro" id="IPR029045">
    <property type="entry name" value="ClpP/crotonase-like_dom_sf"/>
</dbReference>
<dbReference type="InterPro" id="IPR001907">
    <property type="entry name" value="ClpP"/>
</dbReference>
<evidence type="ECO:0000313" key="15">
    <source>
        <dbReference type="EMBL" id="AWS06642.1"/>
    </source>
</evidence>
<keyword evidence="7 12" id="KW-0720">Serine protease</keyword>
<keyword evidence="6 12" id="KW-0378">Hydrolase</keyword>
<gene>
    <name evidence="12 15" type="primary">clpP</name>
</gene>
<comment type="function">
    <text evidence="9 12">Cleaves peptides in various proteins in a process that requires ATP hydrolysis. Has a chymotrypsin-like activity. Plays a major role in the degradation of misfolded proteins.</text>
</comment>
<keyword evidence="5 12" id="KW-0645">Protease</keyword>
<keyword evidence="4 15" id="KW-0934">Plastid</keyword>
<accession>A0A4Y1MCC2</accession>
<dbReference type="PRINTS" id="PR00127">
    <property type="entry name" value="CLPPROTEASEP"/>
</dbReference>
<comment type="subcellular location">
    <subcellularLocation>
        <location evidence="12">Cytoplasm</location>
    </subcellularLocation>
    <subcellularLocation>
        <location evidence="1">Plastid</location>
    </subcellularLocation>
</comment>
<evidence type="ECO:0000256" key="1">
    <source>
        <dbReference type="ARBA" id="ARBA00004474"/>
    </source>
</evidence>
<dbReference type="PANTHER" id="PTHR10381:SF15">
    <property type="entry name" value="CHLOROPLASTIC ATP-DEPENDENT CLP PROTEASE PROTEOLYTIC SUBUNIT 1"/>
    <property type="match status" value="1"/>
</dbReference>
<evidence type="ECO:0000256" key="12">
    <source>
        <dbReference type="HAMAP-Rule" id="MF_00444"/>
    </source>
</evidence>
<evidence type="ECO:0000256" key="2">
    <source>
        <dbReference type="ARBA" id="ARBA00007039"/>
    </source>
</evidence>
<organism evidence="15">
    <name type="scientific">Mitrastemon kanehirai</name>
    <dbReference type="NCBI Taxonomy" id="1358725"/>
    <lineage>
        <taxon>Eukaryota</taxon>
        <taxon>Viridiplantae</taxon>
        <taxon>Streptophyta</taxon>
        <taxon>Embryophyta</taxon>
        <taxon>Tracheophyta</taxon>
        <taxon>Spermatophyta</taxon>
        <taxon>Magnoliopsida</taxon>
        <taxon>eudicotyledons</taxon>
        <taxon>Gunneridae</taxon>
        <taxon>Pentapetalae</taxon>
        <taxon>asterids</taxon>
        <taxon>Ericales</taxon>
        <taxon>Mitrastemonaceae</taxon>
        <taxon>Mitrastemon</taxon>
    </lineage>
</organism>
<evidence type="ECO:0000256" key="8">
    <source>
        <dbReference type="ARBA" id="ARBA00034021"/>
    </source>
</evidence>
<dbReference type="GO" id="GO:0004252">
    <property type="term" value="F:serine-type endopeptidase activity"/>
    <property type="evidence" value="ECO:0007669"/>
    <property type="project" value="UniProtKB-UniRule"/>
</dbReference>
<dbReference type="InterPro" id="IPR023562">
    <property type="entry name" value="ClpP/TepA"/>
</dbReference>
<evidence type="ECO:0000256" key="14">
    <source>
        <dbReference type="RuleBase" id="RU003567"/>
    </source>
</evidence>
<dbReference type="EC" id="3.4.21.92" evidence="3 12"/>
<evidence type="ECO:0000256" key="3">
    <source>
        <dbReference type="ARBA" id="ARBA00013230"/>
    </source>
</evidence>
<evidence type="ECO:0000256" key="7">
    <source>
        <dbReference type="ARBA" id="ARBA00022825"/>
    </source>
</evidence>
<reference evidence="15" key="1">
    <citation type="submission" date="2017-06" db="EMBL/GenBank/DDBJ databases">
        <title>The plastome of Mitrastemon kanehirai.</title>
        <authorList>
            <person name="Shyu S.-Y."/>
            <person name="Hu J.-M."/>
        </authorList>
    </citation>
    <scope>NUCLEOTIDE SEQUENCE</scope>
</reference>
<dbReference type="InterPro" id="IPR033135">
    <property type="entry name" value="ClpP_His_AS"/>
</dbReference>
<protein>
    <recommendedName>
        <fullName evidence="10 12">ATP-dependent Clp protease proteolytic subunit</fullName>
        <ecNumber evidence="3 12">3.4.21.92</ecNumber>
    </recommendedName>
    <alternativeName>
        <fullName evidence="11 12">Endopeptidase Clp</fullName>
    </alternativeName>
</protein>
<feature type="active site" evidence="12 13">
    <location>
        <position position="126"/>
    </location>
</feature>
<dbReference type="SUPFAM" id="SSF52096">
    <property type="entry name" value="ClpP/crotonase"/>
    <property type="match status" value="1"/>
</dbReference>
<evidence type="ECO:0000256" key="6">
    <source>
        <dbReference type="ARBA" id="ARBA00022801"/>
    </source>
</evidence>
<evidence type="ECO:0000256" key="9">
    <source>
        <dbReference type="ARBA" id="ARBA00055217"/>
    </source>
</evidence>
<dbReference type="CDD" id="cd07017">
    <property type="entry name" value="S14_ClpP_2"/>
    <property type="match status" value="1"/>
</dbReference>
<dbReference type="AlphaFoldDB" id="A0A4Y1MCC2"/>
<evidence type="ECO:0000256" key="13">
    <source>
        <dbReference type="PROSITE-ProRule" id="PRU10086"/>
    </source>
</evidence>
<dbReference type="EMBL" id="MF372930">
    <property type="protein sequence ID" value="AWS06642.1"/>
    <property type="molecule type" value="Genomic_DNA"/>
</dbReference>
<dbReference type="GO" id="GO:0004176">
    <property type="term" value="F:ATP-dependent peptidase activity"/>
    <property type="evidence" value="ECO:0007669"/>
    <property type="project" value="InterPro"/>
</dbReference>
<dbReference type="GO" id="GO:0009532">
    <property type="term" value="C:plastid stroma"/>
    <property type="evidence" value="ECO:0007669"/>
    <property type="project" value="UniProtKB-ARBA"/>
</dbReference>
<dbReference type="FunFam" id="3.90.226.10:FF:000006">
    <property type="entry name" value="ATP-dependent Clp protease proteolytic subunit"/>
    <property type="match status" value="1"/>
</dbReference>
<comment type="catalytic activity">
    <reaction evidence="8 12 13">
        <text>Hydrolysis of proteins to small peptides in the presence of ATP and magnesium. alpha-casein is the usual test substrate. In the absence of ATP, only oligopeptides shorter than five residues are hydrolyzed (such as succinyl-Leu-Tyr-|-NHMec, and Leu-Tyr-Leu-|-Tyr-Trp, in which cleavage of the -Tyr-|-Leu- and -Tyr-|-Trp bonds also occurs).</text>
        <dbReference type="EC" id="3.4.21.92"/>
    </reaction>
</comment>
<dbReference type="Pfam" id="PF00574">
    <property type="entry name" value="CLP_protease"/>
    <property type="match status" value="1"/>
</dbReference>
<dbReference type="GO" id="GO:0051117">
    <property type="term" value="F:ATPase binding"/>
    <property type="evidence" value="ECO:0007669"/>
    <property type="project" value="TreeGrafter"/>
</dbReference>
<sequence length="197" mass="22549">MPVGVPKIPFSWGEGEEPSWLDIYNRLYKERLLFLCQDINSEISNQLTGLMLFLNIDDNTKDIFLFINSPGGLLIPGVCLYDTMQFIKSNVQTLCIGLAASLGSFILIGGEFTKRFAFPHARVMIHQPMCWFYETQAGEFLLEAEELLKIREDITKVYAERTGKPLWILSEDMERDSFMSVLEAKFYGIIDSIIVNE</sequence>
<evidence type="ECO:0000256" key="10">
    <source>
        <dbReference type="ARBA" id="ARBA00070962"/>
    </source>
</evidence>
<dbReference type="PANTHER" id="PTHR10381">
    <property type="entry name" value="ATP-DEPENDENT CLP PROTEASE PROTEOLYTIC SUBUNIT"/>
    <property type="match status" value="1"/>
</dbReference>
<dbReference type="GO" id="GO:0009368">
    <property type="term" value="C:endopeptidase Clp complex"/>
    <property type="evidence" value="ECO:0007669"/>
    <property type="project" value="TreeGrafter"/>
</dbReference>
<dbReference type="HAMAP" id="MF_00444">
    <property type="entry name" value="ClpP"/>
    <property type="match status" value="1"/>
</dbReference>
<dbReference type="GO" id="GO:0006515">
    <property type="term" value="P:protein quality control for misfolded or incompletely synthesized proteins"/>
    <property type="evidence" value="ECO:0007669"/>
    <property type="project" value="TreeGrafter"/>
</dbReference>
<evidence type="ECO:0000256" key="5">
    <source>
        <dbReference type="ARBA" id="ARBA00022670"/>
    </source>
</evidence>
<evidence type="ECO:0000256" key="4">
    <source>
        <dbReference type="ARBA" id="ARBA00022640"/>
    </source>
</evidence>
<comment type="similarity">
    <text evidence="2 12 14">Belongs to the peptidase S14 family.</text>
</comment>
<name>A0A4Y1MCC2_9ERIC</name>
<proteinExistence type="inferred from homology"/>
<feature type="active site" description="Nucleophile" evidence="12">
    <location>
        <position position="101"/>
    </location>
</feature>
<comment type="subunit">
    <text evidence="12">Component of the chloroplastic Clp protease core complex.</text>
</comment>
<geneLocation type="plastid" evidence="15"/>
<evidence type="ECO:0000256" key="11">
    <source>
        <dbReference type="ARBA" id="ARBA00078444"/>
    </source>
</evidence>
<keyword evidence="12" id="KW-0963">Cytoplasm</keyword>